<evidence type="ECO:0000256" key="4">
    <source>
        <dbReference type="SAM" id="MobiDB-lite"/>
    </source>
</evidence>
<dbReference type="InterPro" id="IPR052645">
    <property type="entry name" value="Pumilio_domain_protein"/>
</dbReference>
<dbReference type="SUPFAM" id="SSF48371">
    <property type="entry name" value="ARM repeat"/>
    <property type="match status" value="1"/>
</dbReference>
<dbReference type="InterPro" id="IPR035979">
    <property type="entry name" value="RBD_domain_sf"/>
</dbReference>
<dbReference type="SMART" id="SM00360">
    <property type="entry name" value="RRM"/>
    <property type="match status" value="2"/>
</dbReference>
<dbReference type="PROSITE" id="PS50303">
    <property type="entry name" value="PUM_HD"/>
    <property type="match status" value="1"/>
</dbReference>
<accession>A0ABR2VWD4</accession>
<comment type="caution">
    <text evidence="7">The sequence shown here is derived from an EMBL/GenBank/DDBJ whole genome shotgun (WGS) entry which is preliminary data.</text>
</comment>
<evidence type="ECO:0000259" key="5">
    <source>
        <dbReference type="PROSITE" id="PS50102"/>
    </source>
</evidence>
<dbReference type="Gene3D" id="1.25.10.10">
    <property type="entry name" value="Leucine-rich Repeat Variant"/>
    <property type="match status" value="1"/>
</dbReference>
<feature type="domain" description="RRM" evidence="5">
    <location>
        <begin position="151"/>
        <end position="223"/>
    </location>
</feature>
<evidence type="ECO:0000256" key="1">
    <source>
        <dbReference type="ARBA" id="ARBA00022737"/>
    </source>
</evidence>
<dbReference type="InterPro" id="IPR011989">
    <property type="entry name" value="ARM-like"/>
</dbReference>
<dbReference type="PROSITE" id="PS50102">
    <property type="entry name" value="RRM"/>
    <property type="match status" value="2"/>
</dbReference>
<evidence type="ECO:0000313" key="7">
    <source>
        <dbReference type="EMBL" id="KAK9703957.1"/>
    </source>
</evidence>
<feature type="domain" description="PUM-HD" evidence="6">
    <location>
        <begin position="291"/>
        <end position="643"/>
    </location>
</feature>
<keyword evidence="2" id="KW-0694">RNA-binding</keyword>
<dbReference type="InterPro" id="IPR016024">
    <property type="entry name" value="ARM-type_fold"/>
</dbReference>
<evidence type="ECO:0000313" key="8">
    <source>
        <dbReference type="Proteomes" id="UP001479436"/>
    </source>
</evidence>
<reference evidence="7 8" key="1">
    <citation type="submission" date="2023-04" db="EMBL/GenBank/DDBJ databases">
        <title>Genome of Basidiobolus ranarum AG-B5.</title>
        <authorList>
            <person name="Stajich J.E."/>
            <person name="Carter-House D."/>
            <person name="Gryganskyi A."/>
        </authorList>
    </citation>
    <scope>NUCLEOTIDE SEQUENCE [LARGE SCALE GENOMIC DNA]</scope>
    <source>
        <strain evidence="7 8">AG-B5</strain>
    </source>
</reference>
<organism evidence="7 8">
    <name type="scientific">Basidiobolus ranarum</name>
    <dbReference type="NCBI Taxonomy" id="34480"/>
    <lineage>
        <taxon>Eukaryota</taxon>
        <taxon>Fungi</taxon>
        <taxon>Fungi incertae sedis</taxon>
        <taxon>Zoopagomycota</taxon>
        <taxon>Entomophthoromycotina</taxon>
        <taxon>Basidiobolomycetes</taxon>
        <taxon>Basidiobolales</taxon>
        <taxon>Basidiobolaceae</taxon>
        <taxon>Basidiobolus</taxon>
    </lineage>
</organism>
<dbReference type="SUPFAM" id="SSF54928">
    <property type="entry name" value="RNA-binding domain, RBD"/>
    <property type="match status" value="1"/>
</dbReference>
<dbReference type="PROSITE" id="PS50302">
    <property type="entry name" value="PUM"/>
    <property type="match status" value="2"/>
</dbReference>
<dbReference type="PANTHER" id="PTHR47093:SF1">
    <property type="entry name" value="PROTEIN JSN1-RELATED"/>
    <property type="match status" value="1"/>
</dbReference>
<keyword evidence="8" id="KW-1185">Reference proteome</keyword>
<keyword evidence="1" id="KW-0677">Repeat</keyword>
<feature type="region of interest" description="Disordered" evidence="4">
    <location>
        <begin position="264"/>
        <end position="285"/>
    </location>
</feature>
<evidence type="ECO:0000256" key="2">
    <source>
        <dbReference type="PROSITE-ProRule" id="PRU00176"/>
    </source>
</evidence>
<feature type="repeat" description="Pumilio" evidence="3">
    <location>
        <begin position="354"/>
        <end position="389"/>
    </location>
</feature>
<dbReference type="SMART" id="SM00025">
    <property type="entry name" value="Pumilio"/>
    <property type="match status" value="5"/>
</dbReference>
<evidence type="ECO:0000259" key="6">
    <source>
        <dbReference type="PROSITE" id="PS50303"/>
    </source>
</evidence>
<dbReference type="InterPro" id="IPR001313">
    <property type="entry name" value="Pumilio_RNA-bd_rpt"/>
</dbReference>
<proteinExistence type="predicted"/>
<dbReference type="InterPro" id="IPR012677">
    <property type="entry name" value="Nucleotide-bd_a/b_plait_sf"/>
</dbReference>
<dbReference type="Pfam" id="PF00806">
    <property type="entry name" value="PUF"/>
    <property type="match status" value="3"/>
</dbReference>
<feature type="domain" description="RRM" evidence="5">
    <location>
        <begin position="65"/>
        <end position="137"/>
    </location>
</feature>
<dbReference type="Gene3D" id="3.30.70.330">
    <property type="match status" value="2"/>
</dbReference>
<dbReference type="EMBL" id="JASJQH010007598">
    <property type="protein sequence ID" value="KAK9703957.1"/>
    <property type="molecule type" value="Genomic_DNA"/>
</dbReference>
<name>A0ABR2VWD4_9FUNG</name>
<feature type="repeat" description="Pumilio" evidence="3">
    <location>
        <begin position="390"/>
        <end position="426"/>
    </location>
</feature>
<feature type="region of interest" description="Disordered" evidence="4">
    <location>
        <begin position="776"/>
        <end position="849"/>
    </location>
</feature>
<sequence length="849" mass="93401">MSLANKYSNDNLMYHDNGSMNSGLGLNGPDTFLSHRQSFESGNEFDQEHLDSLEMSTADHVSPTRSLWIGNIDGSLTSADLISIFSPYGPIESLRLLPEKECAFVNYVKIEDAIRARDEMQGGRVGNCIIRVGYGKADIYTSDAQTMQPTRALWIGNISASITPAALQAVFAAFGAIESARILTHKNCGFVNFEKVEDAVQARKEMNNKEIYGSAVRIGYAKVPPKDATNSKLGATPFGLPFSSTLTQSSTSMAPWSSSVTGLGGLPVTSTGESEPSLNSPVNNNSSGMYETVDLLGPLVMDDNLIAFPYASSLPPVPEPNINRKIDQSRLREIRKRLDNHTSSTKDLETIFQELYEDSVDLCSDYIGNTVIQKLMERGGDSHKLMLIERVAPHMASIGVHKNGTWAIQKMIDCATTPAQMQPIVASLRPFAPPLLLDQFGNYVIQCCLRLGPQRNQFIYDAIHARCGEVAQGRFGARAIRACLESQYTTKRQQRLVAVALVHNALLLATNPNGSLLLTWLLDSSNLAGRYRALAPQFIGHLSHLCTHKLASLTFFKIVNQKVESDARDLLLQGLFMRDQVLEDVLSDQVHGVGLIQKILASNYIEEPEKSTFSERVKMMLGKLQVHQVQGYRRLMEELGLGYGFKQYSDMSGSGYAFPNPHDINAKLNVSAGLQGNSAGGSNSLQYQGAGQHPMFNTLLANPQMGAGYPQAAYNNMYVNPGMYNSLLNPYAMMNIPGLVGVNGSTGQNQFQNPQLQQQIQQLQQQQLQMQLQQLQYQKQENQENHSSMTPQPRFGNNMNSNDNGSGSQTTSGFHHEGGMSSSSDFSVDKFSSDNVVSSDSHPSFRQHY</sequence>
<evidence type="ECO:0000256" key="3">
    <source>
        <dbReference type="PROSITE-ProRule" id="PRU00317"/>
    </source>
</evidence>
<dbReference type="PANTHER" id="PTHR47093">
    <property type="entry name" value="PROTEIN JSN1-RELATED"/>
    <property type="match status" value="1"/>
</dbReference>
<feature type="compositionally biased region" description="Low complexity" evidence="4">
    <location>
        <begin position="273"/>
        <end position="285"/>
    </location>
</feature>
<feature type="compositionally biased region" description="Low complexity" evidence="4">
    <location>
        <begin position="796"/>
        <end position="808"/>
    </location>
</feature>
<protein>
    <submittedName>
        <fullName evidence="7">Uncharacterized protein</fullName>
    </submittedName>
</protein>
<dbReference type="Proteomes" id="UP001479436">
    <property type="component" value="Unassembled WGS sequence"/>
</dbReference>
<dbReference type="CDD" id="cd00590">
    <property type="entry name" value="RRM_SF"/>
    <property type="match status" value="1"/>
</dbReference>
<dbReference type="InterPro" id="IPR000504">
    <property type="entry name" value="RRM_dom"/>
</dbReference>
<dbReference type="InterPro" id="IPR033133">
    <property type="entry name" value="PUM-HD"/>
</dbReference>
<dbReference type="Pfam" id="PF00076">
    <property type="entry name" value="RRM_1"/>
    <property type="match status" value="2"/>
</dbReference>
<gene>
    <name evidence="7" type="ORF">K7432_010466</name>
</gene>